<reference evidence="9" key="2">
    <citation type="submission" date="2020-09" db="EMBL/GenBank/DDBJ databases">
        <authorList>
            <person name="Sun Q."/>
            <person name="Kim S."/>
        </authorList>
    </citation>
    <scope>NUCLEOTIDE SEQUENCE</scope>
    <source>
        <strain evidence="9">KCTC 32020</strain>
    </source>
</reference>
<dbReference type="InterPro" id="IPR015421">
    <property type="entry name" value="PyrdxlP-dep_Trfase_major"/>
</dbReference>
<evidence type="ECO:0000256" key="6">
    <source>
        <dbReference type="PIRSR" id="PIRSR602129-50"/>
    </source>
</evidence>
<dbReference type="InterPro" id="IPR010977">
    <property type="entry name" value="Aromatic_deC"/>
</dbReference>
<dbReference type="GO" id="GO:0008483">
    <property type="term" value="F:transaminase activity"/>
    <property type="evidence" value="ECO:0007669"/>
    <property type="project" value="UniProtKB-KW"/>
</dbReference>
<feature type="region of interest" description="Disordered" evidence="8">
    <location>
        <begin position="1"/>
        <end position="30"/>
    </location>
</feature>
<dbReference type="InterPro" id="IPR015422">
    <property type="entry name" value="PyrdxlP-dep_Trfase_small"/>
</dbReference>
<dbReference type="GO" id="GO:0016831">
    <property type="term" value="F:carboxy-lyase activity"/>
    <property type="evidence" value="ECO:0007669"/>
    <property type="project" value="UniProtKB-KW"/>
</dbReference>
<organism evidence="9 10">
    <name type="scientific">Vulcaniibacterium thermophilum</name>
    <dbReference type="NCBI Taxonomy" id="1169913"/>
    <lineage>
        <taxon>Bacteria</taxon>
        <taxon>Pseudomonadati</taxon>
        <taxon>Pseudomonadota</taxon>
        <taxon>Gammaproteobacteria</taxon>
        <taxon>Lysobacterales</taxon>
        <taxon>Lysobacteraceae</taxon>
        <taxon>Vulcaniibacterium</taxon>
    </lineage>
</organism>
<dbReference type="GO" id="GO:0019752">
    <property type="term" value="P:carboxylic acid metabolic process"/>
    <property type="evidence" value="ECO:0007669"/>
    <property type="project" value="InterPro"/>
</dbReference>
<dbReference type="Gene3D" id="3.90.1150.10">
    <property type="entry name" value="Aspartate Aminotransferase, domain 1"/>
    <property type="match status" value="1"/>
</dbReference>
<dbReference type="InterPro" id="IPR002129">
    <property type="entry name" value="PyrdxlP-dep_de-COase"/>
</dbReference>
<dbReference type="Gene3D" id="3.40.640.10">
    <property type="entry name" value="Type I PLP-dependent aspartate aminotransferase-like (Major domain)"/>
    <property type="match status" value="1"/>
</dbReference>
<dbReference type="InterPro" id="IPR015424">
    <property type="entry name" value="PyrdxlP-dep_Trfase"/>
</dbReference>
<dbReference type="Proteomes" id="UP000636453">
    <property type="component" value="Unassembled WGS sequence"/>
</dbReference>
<dbReference type="Pfam" id="PF00282">
    <property type="entry name" value="Pyridoxal_deC"/>
    <property type="match status" value="1"/>
</dbReference>
<evidence type="ECO:0000256" key="2">
    <source>
        <dbReference type="ARBA" id="ARBA00009533"/>
    </source>
</evidence>
<gene>
    <name evidence="9" type="ORF">GCM10007167_19050</name>
</gene>
<keyword evidence="4 6" id="KW-0663">Pyridoxal phosphate</keyword>
<evidence type="ECO:0000256" key="5">
    <source>
        <dbReference type="ARBA" id="ARBA00023239"/>
    </source>
</evidence>
<evidence type="ECO:0000313" key="9">
    <source>
        <dbReference type="EMBL" id="GHE37096.1"/>
    </source>
</evidence>
<protein>
    <submittedName>
        <fullName evidence="9">Aspartate aminotransferase family protein</fullName>
    </submittedName>
</protein>
<evidence type="ECO:0000256" key="8">
    <source>
        <dbReference type="SAM" id="MobiDB-lite"/>
    </source>
</evidence>
<dbReference type="GO" id="GO:0030170">
    <property type="term" value="F:pyridoxal phosphate binding"/>
    <property type="evidence" value="ECO:0007669"/>
    <property type="project" value="InterPro"/>
</dbReference>
<keyword evidence="3" id="KW-0210">Decarboxylase</keyword>
<keyword evidence="5 7" id="KW-0456">Lyase</keyword>
<proteinExistence type="inferred from homology"/>
<keyword evidence="9" id="KW-0808">Transferase</keyword>
<sequence>MDRPAARSRPARHRAAPAHDTGIPAMPHPPLPHADDYAPLLERARAIALAYLTSLRERPAAIAAPARAPSLPEGIGIDAALAQFLETIEPHLSASPGPRYFGFVTGGANPAGLAGDWLASAYDQNVSNEVGSIAADVEQQTVAAFARMFGLAPDMRGYFVSGATQSNTVAMATARQWAYQKLGRDVAEDGLAGAPPIAVLGGAPHSSLGKALSVLGIGRGSIEKVPCLPGRTAVDPDAMARRLAQRDGRPKIVLASAGEVNTGDFDDIAALADLCRAHDAWLHVDGAFGLFAALDPARQHLLAGIDRADSVTADLHKWLNVPYDSALIYTRHPALQRQVFRAASAYLGDSPDPLHHVPENSRRFRALPAWLTLAAYGRAGIADWVVRNCAIAGRIGEGLKAMPGVELLDEVRLNIVCFALRDGDIARRDEFLDRITADGRAFMSPTVLFDRPGVRIAVSNWMTDAHDAGIALAAVRDALAAVRDALAAMA</sequence>
<accession>A0A919DEB0</accession>
<comment type="cofactor">
    <cofactor evidence="1 6 7">
        <name>pyridoxal 5'-phosphate</name>
        <dbReference type="ChEBI" id="CHEBI:597326"/>
    </cofactor>
</comment>
<dbReference type="PANTHER" id="PTHR11999">
    <property type="entry name" value="GROUP II PYRIDOXAL-5-PHOSPHATE DECARBOXYLASE"/>
    <property type="match status" value="1"/>
</dbReference>
<dbReference type="AlphaFoldDB" id="A0A919DEB0"/>
<keyword evidence="9" id="KW-0032">Aminotransferase</keyword>
<evidence type="ECO:0000256" key="1">
    <source>
        <dbReference type="ARBA" id="ARBA00001933"/>
    </source>
</evidence>
<evidence type="ECO:0000256" key="7">
    <source>
        <dbReference type="RuleBase" id="RU000382"/>
    </source>
</evidence>
<name>A0A919DEB0_9GAMM</name>
<reference evidence="9" key="1">
    <citation type="journal article" date="2014" name="Int. J. Syst. Evol. Microbiol.">
        <title>Complete genome sequence of Corynebacterium casei LMG S-19264T (=DSM 44701T), isolated from a smear-ripened cheese.</title>
        <authorList>
            <consortium name="US DOE Joint Genome Institute (JGI-PGF)"/>
            <person name="Walter F."/>
            <person name="Albersmeier A."/>
            <person name="Kalinowski J."/>
            <person name="Ruckert C."/>
        </authorList>
    </citation>
    <scope>NUCLEOTIDE SEQUENCE</scope>
    <source>
        <strain evidence="9">KCTC 32020</strain>
    </source>
</reference>
<dbReference type="SUPFAM" id="SSF53383">
    <property type="entry name" value="PLP-dependent transferases"/>
    <property type="match status" value="1"/>
</dbReference>
<comment type="caution">
    <text evidence="9">The sequence shown here is derived from an EMBL/GenBank/DDBJ whole genome shotgun (WGS) entry which is preliminary data.</text>
</comment>
<evidence type="ECO:0000313" key="10">
    <source>
        <dbReference type="Proteomes" id="UP000636453"/>
    </source>
</evidence>
<feature type="modified residue" description="N6-(pyridoxal phosphate)lysine" evidence="6">
    <location>
        <position position="317"/>
    </location>
</feature>
<dbReference type="PANTHER" id="PTHR11999:SF70">
    <property type="entry name" value="MIP05841P"/>
    <property type="match status" value="1"/>
</dbReference>
<keyword evidence="10" id="KW-1185">Reference proteome</keyword>
<dbReference type="EMBL" id="BNCF01000010">
    <property type="protein sequence ID" value="GHE37096.1"/>
    <property type="molecule type" value="Genomic_DNA"/>
</dbReference>
<evidence type="ECO:0000256" key="4">
    <source>
        <dbReference type="ARBA" id="ARBA00022898"/>
    </source>
</evidence>
<evidence type="ECO:0000256" key="3">
    <source>
        <dbReference type="ARBA" id="ARBA00022793"/>
    </source>
</evidence>
<comment type="similarity">
    <text evidence="2 7">Belongs to the group II decarboxylase family.</text>
</comment>